<evidence type="ECO:0000256" key="3">
    <source>
        <dbReference type="ARBA" id="ARBA00022679"/>
    </source>
</evidence>
<sequence>MHLTNLGFLNPKGHSMSFDADANGYGRGEGCGVIILKRLDDAIRDGDNIRAVIRGTGVNSDGWTQGVTMPSLEAQAALIKQVYETNGLDYNSTQYVEAHGTGTKVGDPIETRAIFQTIGQNNTALRKKLFMGSVKPNIGHLEAAAGVASIVKGVLALERGLIPPNINFSKPNPSIPLNEWNITVPTRLTPWPAARTKRMSINGFGMGGTNGHVVMEAYNDTTPLSNGVAPKTNHKRLYVLSSHDKAGIKRVGQSLVDHLDNATSGVSSASYLANLAHTLAKARGGLAWRSSCYADNVASLREQLVSPTVEHDAARVPSTPVRIGFVFTGQGAQWARMGIELLERRVFSDSVTRSTRFLKELGCSWDPVTELSKGPKETRIGRPELSQPLCTVLQIALVDELQSWGIRPSRVVGHSSGEIAAAYTMGALTHRDAIAIAYFRGTTSAGLSEKKLNGGMMAVGCSRDEMEQLMDECQLKATVACVNSPSNVTVSGNVATLDALKNILDERQVFARRLKVDVAYHSPHMHLCSQEYYASISNVEQREVEQPSVAFISSVLGYEATADQLGPYYWVQNLINPVLFADALKEMVVPAETNVEKAIDALIEIGPHSALGGPSEQILSHHGVTDVRYTSMLVRGQSALDTSMTLAAELFRWGSSIDVSKANGDSHCKLLTELPSYPWNHSERFNAIGRAQREQYNQQFPTKSVLGAMMPSMDERERVWRSFLHLDNEPWLRDHVAGSTILFPAAGMVSIALEAAQQVLDAGKTPLSFKLRDINFLTAIVLTDGVPTELITCLRPHLPATSGPTPAAWWEFTISSCIGETSQLRTNCRGLLKVVYSETQSSYMEQEEALVEAARISDYGRILEDCPRTCTKDYFYESWRKSSMAYGKVFQGVDNVHPGANQSCYDVSLVDIGDTFTKGKLDRPFLISPATLDAAWQGILGSRCANSETAEFGFNNLLLPTSIGELEISANMPSDVGYVMPSSCRSHRYGFTEISASINMFDSDLTRTLMSVVDFRMSQVEIGDGEIAPEDSGVSVDPADITSKVRWDYALDLMTPTEISRSVSNVDSTTPDEKLDQLIRMVIHGYPEANVVELVQALPMIPEAAMGKLPRGLIFPSRIRYAVVDGRESDADTSNNTSGQPIFLQTHEAPISSADLFVVSQQASAQLQERVGDTLDVLFSRVKPSDGAFVAMVGPVAAGDTFKARGLDLLASVPVTSGALFLGKFGAGQQPTNGNSVREHHQSITILEPTTSSPDVQLFSKQLQDQLIEQGYTVVTKTGVIGADPKSDKLCISLLELEHPVLAHLCESEFQSLRKLWVGCERLLWLTKGDDPLMGMVDGLSRCVNVEVAGARFQVLHLSSDGVQHGPGPVMRILSSLAGTKDNEFREQGGILQVPRMYKSYEEDDGIRYHLEDATRTTSLNDDTSTFCLTIGKPGLLDSLHFVREAQSLPPLADHELELDVRNTGLNFRDVVASLGLIPIMALGQEASGYVLRAGREAAKIFKPGDRVSTLSVGGTHATQTLCDYRVTTRIPEAMTLSEGAAAPMIFTAAYYALVKLAKLRQGQSILIHAAAGGLGQAAVQIARHLGLVIYVTVGTEDKRRLVIDQYGIPEDHIFNSRDASFAKGVKRVTGGRGVDCVLNSLSGELLRVSLACLATFGTFVEVGLRDITDNMRLDMRPFQKSATFTSLDMPTLIDQDPVAVGETLTEVFKLLHDGTVHVPYPLTIYPAGQVEQAFRTMQQGKHRGKIVLSFEPEDRNSAPVFCKASESIRFNSEGTYLFVGGLGGLGRSLAKEFVASGARHIAFISRSGDSKPEAKAIIEELAACGAEAKVFPGDVGDRDSFLAAMEQCSQKMPPIKGVIQMAMVLRDALIENMSYEEWTTPLRPKVQGTWNLHEYFGHDRPLDFMIFCSSFSGLCGSPGQAQYGAGNTYQDALARYRQSQGLKAVSINLGIMLSVGILAEMGDHTFKLWEEVLGIREQAFHALIKSVASGKQRHDKHIKEEETVQICLGLGTADILAANHLSNPPWFTDPRFGALTVPSTLSAATEGDGANVGATASLASRLSDAGSRDDMAAASTIILEALVEKIAGILRMPASEIDPQRPLYSYGVDSLVALEVRNWVTRETKANMALLDILAAVPMKEFAAQIAQKSKLVVPA</sequence>
<evidence type="ECO:0000256" key="2">
    <source>
        <dbReference type="ARBA" id="ARBA00022553"/>
    </source>
</evidence>
<dbReference type="InterPro" id="IPR057326">
    <property type="entry name" value="KR_dom"/>
</dbReference>
<dbReference type="Pfam" id="PF02801">
    <property type="entry name" value="Ketoacyl-synt_C"/>
    <property type="match status" value="1"/>
</dbReference>
<dbReference type="CDD" id="cd05195">
    <property type="entry name" value="enoyl_red"/>
    <property type="match status" value="1"/>
</dbReference>
<dbReference type="SMART" id="SM00823">
    <property type="entry name" value="PKS_PP"/>
    <property type="match status" value="1"/>
</dbReference>
<dbReference type="InterPro" id="IPR001227">
    <property type="entry name" value="Ac_transferase_dom_sf"/>
</dbReference>
<dbReference type="InterPro" id="IPR016035">
    <property type="entry name" value="Acyl_Trfase/lysoPLipase"/>
</dbReference>
<dbReference type="SUPFAM" id="SSF52151">
    <property type="entry name" value="FabD/lysophospholipase-like"/>
    <property type="match status" value="1"/>
</dbReference>
<dbReference type="Pfam" id="PF23114">
    <property type="entry name" value="NAD-bd_HRPKS_sdrA"/>
    <property type="match status" value="1"/>
</dbReference>
<dbReference type="Gene3D" id="3.40.50.720">
    <property type="entry name" value="NAD(P)-binding Rossmann-like Domain"/>
    <property type="match status" value="1"/>
</dbReference>
<dbReference type="InterPro" id="IPR049551">
    <property type="entry name" value="PKS_DH_C"/>
</dbReference>
<accession>A0ABR3UE30</accession>
<evidence type="ECO:0000259" key="8">
    <source>
        <dbReference type="PROSITE" id="PS52004"/>
    </source>
</evidence>
<reference evidence="10 11" key="1">
    <citation type="submission" date="2024-09" db="EMBL/GenBank/DDBJ databases">
        <title>T2T genomes of carrot and Alternaria dauci and their utility for understanding host-pathogen interaction during carrot leaf blight disease.</title>
        <authorList>
            <person name="Liu W."/>
            <person name="Xu S."/>
            <person name="Ou C."/>
            <person name="Liu X."/>
            <person name="Zhuang F."/>
            <person name="Deng X.W."/>
        </authorList>
    </citation>
    <scope>NUCLEOTIDE SEQUENCE [LARGE SCALE GENOMIC DNA]</scope>
    <source>
        <strain evidence="10 11">A2016</strain>
    </source>
</reference>
<dbReference type="SUPFAM" id="SSF50129">
    <property type="entry name" value="GroES-like"/>
    <property type="match status" value="1"/>
</dbReference>
<dbReference type="Pfam" id="PF00698">
    <property type="entry name" value="Acyl_transf_1"/>
    <property type="match status" value="1"/>
</dbReference>
<evidence type="ECO:0000259" key="7">
    <source>
        <dbReference type="PROSITE" id="PS50075"/>
    </source>
</evidence>
<feature type="active site" description="Proton donor; for dehydratase activity" evidence="6">
    <location>
        <position position="933"/>
    </location>
</feature>
<evidence type="ECO:0000259" key="9">
    <source>
        <dbReference type="PROSITE" id="PS52019"/>
    </source>
</evidence>
<dbReference type="InterPro" id="IPR049900">
    <property type="entry name" value="PKS_mFAS_DH"/>
</dbReference>
<dbReference type="InterPro" id="IPR049552">
    <property type="entry name" value="PKS_DH_N"/>
</dbReference>
<dbReference type="Pfam" id="PF08659">
    <property type="entry name" value="KR"/>
    <property type="match status" value="1"/>
</dbReference>
<dbReference type="PROSITE" id="PS50075">
    <property type="entry name" value="CARRIER"/>
    <property type="match status" value="1"/>
</dbReference>
<keyword evidence="3" id="KW-0808">Transferase</keyword>
<name>A0ABR3UE30_9PLEO</name>
<feature type="domain" description="PKS/mFAS DH" evidence="9">
    <location>
        <begin position="703"/>
        <end position="1026"/>
    </location>
</feature>
<dbReference type="PANTHER" id="PTHR43775">
    <property type="entry name" value="FATTY ACID SYNTHASE"/>
    <property type="match status" value="1"/>
</dbReference>
<dbReference type="InterPro" id="IPR050091">
    <property type="entry name" value="PKS_NRPS_Biosynth_Enz"/>
</dbReference>
<evidence type="ECO:0000256" key="1">
    <source>
        <dbReference type="ARBA" id="ARBA00022450"/>
    </source>
</evidence>
<evidence type="ECO:0008006" key="12">
    <source>
        <dbReference type="Google" id="ProtNLM"/>
    </source>
</evidence>
<dbReference type="SUPFAM" id="SSF47336">
    <property type="entry name" value="ACP-like"/>
    <property type="match status" value="1"/>
</dbReference>
<dbReference type="InterPro" id="IPR011032">
    <property type="entry name" value="GroES-like_sf"/>
</dbReference>
<dbReference type="InterPro" id="IPR009081">
    <property type="entry name" value="PP-bd_ACP"/>
</dbReference>
<gene>
    <name evidence="10" type="ORF">ACET3X_007863</name>
</gene>
<dbReference type="InterPro" id="IPR042104">
    <property type="entry name" value="PKS_dehydratase_sf"/>
</dbReference>
<dbReference type="Pfam" id="PF16197">
    <property type="entry name" value="KAsynt_C_assoc"/>
    <property type="match status" value="1"/>
</dbReference>
<feature type="region of interest" description="C-terminal hotdog fold" evidence="6">
    <location>
        <begin position="867"/>
        <end position="1026"/>
    </location>
</feature>
<dbReference type="Gene3D" id="3.40.47.10">
    <property type="match status" value="1"/>
</dbReference>
<dbReference type="SMART" id="SM00829">
    <property type="entry name" value="PKS_ER"/>
    <property type="match status" value="1"/>
</dbReference>
<evidence type="ECO:0000256" key="4">
    <source>
        <dbReference type="ARBA" id="ARBA00023002"/>
    </source>
</evidence>
<dbReference type="PROSITE" id="PS52019">
    <property type="entry name" value="PKS_MFAS_DH"/>
    <property type="match status" value="1"/>
</dbReference>
<feature type="domain" description="Carrier" evidence="7">
    <location>
        <begin position="2074"/>
        <end position="2151"/>
    </location>
</feature>
<dbReference type="InterPro" id="IPR016039">
    <property type="entry name" value="Thiolase-like"/>
</dbReference>
<keyword evidence="1" id="KW-0596">Phosphopantetheine</keyword>
<keyword evidence="4" id="KW-0560">Oxidoreductase</keyword>
<keyword evidence="2" id="KW-0597">Phosphoprotein</keyword>
<dbReference type="Proteomes" id="UP001578633">
    <property type="component" value="Chromosome 7"/>
</dbReference>
<feature type="active site" description="Proton acceptor; for dehydratase activity" evidence="6">
    <location>
        <position position="735"/>
    </location>
</feature>
<dbReference type="SMART" id="SM00825">
    <property type="entry name" value="PKS_KS"/>
    <property type="match status" value="1"/>
</dbReference>
<dbReference type="InterPro" id="IPR002364">
    <property type="entry name" value="Quin_OxRdtase/zeta-crystal_CS"/>
</dbReference>
<dbReference type="InterPro" id="IPR014043">
    <property type="entry name" value="Acyl_transferase_dom"/>
</dbReference>
<dbReference type="Gene3D" id="3.10.129.110">
    <property type="entry name" value="Polyketide synthase dehydratase"/>
    <property type="match status" value="1"/>
</dbReference>
<dbReference type="InterPro" id="IPR014030">
    <property type="entry name" value="Ketoacyl_synth_N"/>
</dbReference>
<dbReference type="PROSITE" id="PS00012">
    <property type="entry name" value="PHOSPHOPANTETHEINE"/>
    <property type="match status" value="1"/>
</dbReference>
<protein>
    <recommendedName>
        <fullName evidence="12">Polyketide synthase</fullName>
    </recommendedName>
</protein>
<dbReference type="Pfam" id="PF23297">
    <property type="entry name" value="ACP_SdgA_C"/>
    <property type="match status" value="1"/>
</dbReference>
<dbReference type="InterPro" id="IPR020806">
    <property type="entry name" value="PKS_PP-bd"/>
</dbReference>
<dbReference type="PROSITE" id="PS52004">
    <property type="entry name" value="KS3_2"/>
    <property type="match status" value="1"/>
</dbReference>
<dbReference type="SUPFAM" id="SSF53901">
    <property type="entry name" value="Thiolase-like"/>
    <property type="match status" value="1"/>
</dbReference>
<dbReference type="SMART" id="SM00827">
    <property type="entry name" value="PKS_AT"/>
    <property type="match status" value="1"/>
</dbReference>
<dbReference type="InterPro" id="IPR016036">
    <property type="entry name" value="Malonyl_transacylase_ACP-bd"/>
</dbReference>
<dbReference type="InterPro" id="IPR056501">
    <property type="entry name" value="NAD-bd_HRPKS_sdrA"/>
</dbReference>
<dbReference type="SUPFAM" id="SSF55048">
    <property type="entry name" value="Probable ACP-binding domain of malonyl-CoA ACP transacylase"/>
    <property type="match status" value="1"/>
</dbReference>
<feature type="region of interest" description="N-terminal hotdog fold" evidence="6">
    <location>
        <begin position="703"/>
        <end position="839"/>
    </location>
</feature>
<proteinExistence type="predicted"/>
<dbReference type="EMBL" id="JBHGVX010000007">
    <property type="protein sequence ID" value="KAL1794442.1"/>
    <property type="molecule type" value="Genomic_DNA"/>
</dbReference>
<dbReference type="InterPro" id="IPR036291">
    <property type="entry name" value="NAD(P)-bd_dom_sf"/>
</dbReference>
<dbReference type="Gene3D" id="3.40.366.10">
    <property type="entry name" value="Malonyl-Coenzyme A Acyl Carrier Protein, domain 2"/>
    <property type="match status" value="1"/>
</dbReference>
<dbReference type="InterPro" id="IPR014031">
    <property type="entry name" value="Ketoacyl_synth_C"/>
</dbReference>
<organism evidence="10 11">
    <name type="scientific">Alternaria dauci</name>
    <dbReference type="NCBI Taxonomy" id="48095"/>
    <lineage>
        <taxon>Eukaryota</taxon>
        <taxon>Fungi</taxon>
        <taxon>Dikarya</taxon>
        <taxon>Ascomycota</taxon>
        <taxon>Pezizomycotina</taxon>
        <taxon>Dothideomycetes</taxon>
        <taxon>Pleosporomycetidae</taxon>
        <taxon>Pleosporales</taxon>
        <taxon>Pleosporineae</taxon>
        <taxon>Pleosporaceae</taxon>
        <taxon>Alternaria</taxon>
        <taxon>Alternaria sect. Porri</taxon>
    </lineage>
</organism>
<dbReference type="Gene3D" id="1.10.1200.10">
    <property type="entry name" value="ACP-like"/>
    <property type="match status" value="1"/>
</dbReference>
<dbReference type="InterPro" id="IPR013968">
    <property type="entry name" value="PKS_KR"/>
</dbReference>
<evidence type="ECO:0000313" key="10">
    <source>
        <dbReference type="EMBL" id="KAL1794442.1"/>
    </source>
</evidence>
<dbReference type="InterPro" id="IPR020807">
    <property type="entry name" value="PKS_DH"/>
</dbReference>
<dbReference type="InterPro" id="IPR032821">
    <property type="entry name" value="PKS_assoc"/>
</dbReference>
<dbReference type="SMART" id="SM00822">
    <property type="entry name" value="PKS_KR"/>
    <property type="match status" value="1"/>
</dbReference>
<dbReference type="Gene3D" id="3.90.180.10">
    <property type="entry name" value="Medium-chain alcohol dehydrogenases, catalytic domain"/>
    <property type="match status" value="1"/>
</dbReference>
<dbReference type="InterPro" id="IPR020843">
    <property type="entry name" value="ER"/>
</dbReference>
<keyword evidence="5" id="KW-0511">Multifunctional enzyme</keyword>
<dbReference type="PROSITE" id="PS01162">
    <property type="entry name" value="QOR_ZETA_CRYSTAL"/>
    <property type="match status" value="1"/>
</dbReference>
<dbReference type="InterPro" id="IPR036736">
    <property type="entry name" value="ACP-like_sf"/>
</dbReference>
<dbReference type="InterPro" id="IPR006162">
    <property type="entry name" value="Ppantetheine_attach_site"/>
</dbReference>
<evidence type="ECO:0000313" key="11">
    <source>
        <dbReference type="Proteomes" id="UP001578633"/>
    </source>
</evidence>
<keyword evidence="11" id="KW-1185">Reference proteome</keyword>
<dbReference type="Pfam" id="PF00109">
    <property type="entry name" value="ketoacyl-synt"/>
    <property type="match status" value="1"/>
</dbReference>
<dbReference type="SUPFAM" id="SSF51735">
    <property type="entry name" value="NAD(P)-binding Rossmann-fold domains"/>
    <property type="match status" value="2"/>
</dbReference>
<evidence type="ECO:0000256" key="6">
    <source>
        <dbReference type="PROSITE-ProRule" id="PRU01363"/>
    </source>
</evidence>
<dbReference type="GeneID" id="96088185"/>
<dbReference type="CDD" id="cd00833">
    <property type="entry name" value="PKS"/>
    <property type="match status" value="1"/>
</dbReference>
<dbReference type="InterPro" id="IPR020841">
    <property type="entry name" value="PKS_Beta-ketoAc_synthase_dom"/>
</dbReference>
<dbReference type="RefSeq" id="XP_069305026.1">
    <property type="nucleotide sequence ID" value="XM_069454056.1"/>
</dbReference>
<dbReference type="PANTHER" id="PTHR43775:SF29">
    <property type="entry name" value="ASPERFURANONE POLYKETIDE SYNTHASE AFOG-RELATED"/>
    <property type="match status" value="1"/>
</dbReference>
<dbReference type="SMART" id="SM00826">
    <property type="entry name" value="PKS_DH"/>
    <property type="match status" value="1"/>
</dbReference>
<dbReference type="Pfam" id="PF21089">
    <property type="entry name" value="PKS_DH_N"/>
    <property type="match status" value="1"/>
</dbReference>
<comment type="caution">
    <text evidence="10">The sequence shown here is derived from an EMBL/GenBank/DDBJ whole genome shotgun (WGS) entry which is preliminary data.</text>
</comment>
<feature type="domain" description="Ketosynthase family 3 (KS3)" evidence="8">
    <location>
        <begin position="1"/>
        <end position="217"/>
    </location>
</feature>
<evidence type="ECO:0000256" key="5">
    <source>
        <dbReference type="ARBA" id="ARBA00023268"/>
    </source>
</evidence>
<dbReference type="Pfam" id="PF14765">
    <property type="entry name" value="PS-DH"/>
    <property type="match status" value="1"/>
</dbReference>
<dbReference type="Pfam" id="PF13602">
    <property type="entry name" value="ADH_zinc_N_2"/>
    <property type="match status" value="1"/>
</dbReference>